<dbReference type="InterPro" id="IPR036637">
    <property type="entry name" value="Phosphohistidine_dom_sf"/>
</dbReference>
<reference evidence="7" key="2">
    <citation type="journal article" date="2021" name="PeerJ">
        <title>Extensive microbial diversity within the chicken gut microbiome revealed by metagenomics and culture.</title>
        <authorList>
            <person name="Gilroy R."/>
            <person name="Ravi A."/>
            <person name="Getino M."/>
            <person name="Pursley I."/>
            <person name="Horton D.L."/>
            <person name="Alikhan N.F."/>
            <person name="Baker D."/>
            <person name="Gharbi K."/>
            <person name="Hall N."/>
            <person name="Watson M."/>
            <person name="Adriaenssens E.M."/>
            <person name="Foster-Nyarko E."/>
            <person name="Jarju S."/>
            <person name="Secka A."/>
            <person name="Antonio M."/>
            <person name="Oren A."/>
            <person name="Chaudhuri R.R."/>
            <person name="La Ragione R."/>
            <person name="Hildebrand F."/>
            <person name="Pallen M.J."/>
        </authorList>
    </citation>
    <scope>NUCLEOTIDE SEQUENCE</scope>
    <source>
        <strain evidence="7">ChiSjej4B22-9803</strain>
    </source>
</reference>
<protein>
    <recommendedName>
        <fullName evidence="2">Phosphoenolpyruvate-protein phosphotransferase</fullName>
    </recommendedName>
    <alternativeName>
        <fullName evidence="4">Phosphotransferase system, enzyme I</fullName>
    </alternativeName>
</protein>
<dbReference type="PANTHER" id="PTHR46244">
    <property type="entry name" value="PHOSPHOENOLPYRUVATE-PROTEIN PHOSPHOTRANSFERASE"/>
    <property type="match status" value="1"/>
</dbReference>
<reference evidence="7" key="1">
    <citation type="submission" date="2020-10" db="EMBL/GenBank/DDBJ databases">
        <authorList>
            <person name="Gilroy R."/>
        </authorList>
    </citation>
    <scope>NUCLEOTIDE SEQUENCE</scope>
    <source>
        <strain evidence="7">ChiSjej4B22-9803</strain>
    </source>
</reference>
<feature type="domain" description="Phosphotransferase system enzyme I N-terminal" evidence="6">
    <location>
        <begin position="6"/>
        <end position="126"/>
    </location>
</feature>
<dbReference type="Proteomes" id="UP000824111">
    <property type="component" value="Unassembled WGS sequence"/>
</dbReference>
<dbReference type="Gene3D" id="1.10.274.10">
    <property type="entry name" value="PtsI, HPr-binding domain"/>
    <property type="match status" value="1"/>
</dbReference>
<feature type="domain" description="PEP-utilising enzyme mobile" evidence="5">
    <location>
        <begin position="152"/>
        <end position="224"/>
    </location>
</feature>
<name>A0A9D1LVY6_9FIRM</name>
<evidence type="ECO:0000256" key="4">
    <source>
        <dbReference type="ARBA" id="ARBA00033235"/>
    </source>
</evidence>
<evidence type="ECO:0000256" key="2">
    <source>
        <dbReference type="ARBA" id="ARBA00016544"/>
    </source>
</evidence>
<dbReference type="EMBL" id="DVND01000162">
    <property type="protein sequence ID" value="HIU48956.1"/>
    <property type="molecule type" value="Genomic_DNA"/>
</dbReference>
<dbReference type="AlphaFoldDB" id="A0A9D1LVY6"/>
<dbReference type="InterPro" id="IPR050499">
    <property type="entry name" value="PEP-utilizing_PTS_enzyme"/>
</dbReference>
<gene>
    <name evidence="7" type="ORF">IAB04_06295</name>
</gene>
<dbReference type="InterPro" id="IPR008279">
    <property type="entry name" value="PEP-util_enz_mobile_dom"/>
</dbReference>
<dbReference type="Pfam" id="PF00391">
    <property type="entry name" value="PEP-utilizers"/>
    <property type="match status" value="1"/>
</dbReference>
<dbReference type="SUPFAM" id="SSF47831">
    <property type="entry name" value="Enzyme I of the PEP:sugar phosphotransferase system HPr-binding (sub)domain"/>
    <property type="match status" value="1"/>
</dbReference>
<proteinExistence type="inferred from homology"/>
<evidence type="ECO:0000259" key="5">
    <source>
        <dbReference type="Pfam" id="PF00391"/>
    </source>
</evidence>
<dbReference type="Pfam" id="PF05524">
    <property type="entry name" value="PEP-utilisers_N"/>
    <property type="match status" value="1"/>
</dbReference>
<dbReference type="InterPro" id="IPR036618">
    <property type="entry name" value="PtsI_HPr-bd_sf"/>
</dbReference>
<evidence type="ECO:0000313" key="7">
    <source>
        <dbReference type="EMBL" id="HIU48956.1"/>
    </source>
</evidence>
<dbReference type="GO" id="GO:0009401">
    <property type="term" value="P:phosphoenolpyruvate-dependent sugar phosphotransferase system"/>
    <property type="evidence" value="ECO:0007669"/>
    <property type="project" value="InterPro"/>
</dbReference>
<comment type="caution">
    <text evidence="7">The sequence shown here is derived from an EMBL/GenBank/DDBJ whole genome shotgun (WGS) entry which is preliminary data.</text>
</comment>
<dbReference type="InterPro" id="IPR008731">
    <property type="entry name" value="PTS_EIN"/>
</dbReference>
<evidence type="ECO:0000259" key="6">
    <source>
        <dbReference type="Pfam" id="PF05524"/>
    </source>
</evidence>
<organism evidence="7 8">
    <name type="scientific">Candidatus Avimonoglobus intestinipullorum</name>
    <dbReference type="NCBI Taxonomy" id="2840699"/>
    <lineage>
        <taxon>Bacteria</taxon>
        <taxon>Bacillati</taxon>
        <taxon>Bacillota</taxon>
        <taxon>Clostridia</taxon>
        <taxon>Eubacteriales</taxon>
        <taxon>Candidatus Avimonoglobus</taxon>
    </lineage>
</organism>
<evidence type="ECO:0000256" key="1">
    <source>
        <dbReference type="ARBA" id="ARBA00007837"/>
    </source>
</evidence>
<evidence type="ECO:0000313" key="8">
    <source>
        <dbReference type="Proteomes" id="UP000824111"/>
    </source>
</evidence>
<dbReference type="PANTHER" id="PTHR46244:SF3">
    <property type="entry name" value="PHOSPHOENOLPYRUVATE-PROTEIN PHOSPHOTRANSFERASE"/>
    <property type="match status" value="1"/>
</dbReference>
<keyword evidence="3" id="KW-0808">Transferase</keyword>
<evidence type="ECO:0000256" key="3">
    <source>
        <dbReference type="ARBA" id="ARBA00022679"/>
    </source>
</evidence>
<comment type="similarity">
    <text evidence="1">Belongs to the PEP-utilizing enzyme family.</text>
</comment>
<accession>A0A9D1LVY6</accession>
<dbReference type="SUPFAM" id="SSF52009">
    <property type="entry name" value="Phosphohistidine domain"/>
    <property type="match status" value="1"/>
</dbReference>
<dbReference type="GO" id="GO:0016772">
    <property type="term" value="F:transferase activity, transferring phosphorus-containing groups"/>
    <property type="evidence" value="ECO:0007669"/>
    <property type="project" value="InterPro"/>
</dbReference>
<dbReference type="Gene3D" id="3.50.30.10">
    <property type="entry name" value="Phosphohistidine domain"/>
    <property type="match status" value="1"/>
</dbReference>
<sequence>MVTLSGFPICDGIVFGKIYIYKRKIHTIDHYKVSDTDAEIDRFLEAKDAAVEELGGLYEQALAKTQAQEASIFSIHQMLLNDPYYLDTVNDLIKTQKLNAEAAVSIAEDSISQMFLELDDDYLKQRSVDVKDVSERVLAVLSHAQKKMDAPDEPSIIFADELSPSETLLLSGGNALAFVTEQGSANSHAAILAKTMNIPMVVGTRDLFDDDFENDHAVVDAFSGEIYIAPDADTIQFLIQKADELLCAEQSCCLK</sequence>